<comment type="caution">
    <text evidence="2">The sequence shown here is derived from an EMBL/GenBank/DDBJ whole genome shotgun (WGS) entry which is preliminary data.</text>
</comment>
<protein>
    <submittedName>
        <fullName evidence="2">Uncharacterized protein</fullName>
    </submittedName>
</protein>
<dbReference type="AlphaFoldDB" id="A0AAE1TZ62"/>
<dbReference type="EMBL" id="JAWZYT010003049">
    <property type="protein sequence ID" value="KAK4300469.1"/>
    <property type="molecule type" value="Genomic_DNA"/>
</dbReference>
<sequence length="178" mass="18979">MREKERESVFVSEWVGAIERILGVEVDEFCVGDRFYLCDNKILCEYDYEERMVFANMSYSSDSLAHIKRQQPPEDAGLAQRGGAPTHAAPQQQHQMGMNGMSVGGGPGTSGMLLPSLGERGSLGQTSQHGGSVGEDGVGMLKTPTSSSAPQPNSSNQAVADDASSGYGSPDSLTMEDR</sequence>
<name>A0AAE1TZ62_9EUCA</name>
<feature type="compositionally biased region" description="Low complexity" evidence="1">
    <location>
        <begin position="84"/>
        <end position="101"/>
    </location>
</feature>
<organism evidence="2 3">
    <name type="scientific">Petrolisthes manimaculis</name>
    <dbReference type="NCBI Taxonomy" id="1843537"/>
    <lineage>
        <taxon>Eukaryota</taxon>
        <taxon>Metazoa</taxon>
        <taxon>Ecdysozoa</taxon>
        <taxon>Arthropoda</taxon>
        <taxon>Crustacea</taxon>
        <taxon>Multicrustacea</taxon>
        <taxon>Malacostraca</taxon>
        <taxon>Eumalacostraca</taxon>
        <taxon>Eucarida</taxon>
        <taxon>Decapoda</taxon>
        <taxon>Pleocyemata</taxon>
        <taxon>Anomura</taxon>
        <taxon>Galatheoidea</taxon>
        <taxon>Porcellanidae</taxon>
        <taxon>Petrolisthes</taxon>
    </lineage>
</organism>
<reference evidence="2" key="1">
    <citation type="submission" date="2023-11" db="EMBL/GenBank/DDBJ databases">
        <title>Genome assemblies of two species of porcelain crab, Petrolisthes cinctipes and Petrolisthes manimaculis (Anomura: Porcellanidae).</title>
        <authorList>
            <person name="Angst P."/>
        </authorList>
    </citation>
    <scope>NUCLEOTIDE SEQUENCE</scope>
    <source>
        <strain evidence="2">PB745_02</strain>
        <tissue evidence="2">Gill</tissue>
    </source>
</reference>
<feature type="region of interest" description="Disordered" evidence="1">
    <location>
        <begin position="68"/>
        <end position="178"/>
    </location>
</feature>
<feature type="compositionally biased region" description="Low complexity" evidence="1">
    <location>
        <begin position="146"/>
        <end position="158"/>
    </location>
</feature>
<proteinExistence type="predicted"/>
<accession>A0AAE1TZ62</accession>
<evidence type="ECO:0000256" key="1">
    <source>
        <dbReference type="SAM" id="MobiDB-lite"/>
    </source>
</evidence>
<evidence type="ECO:0000313" key="2">
    <source>
        <dbReference type="EMBL" id="KAK4300469.1"/>
    </source>
</evidence>
<gene>
    <name evidence="2" type="ORF">Pmani_027331</name>
</gene>
<keyword evidence="3" id="KW-1185">Reference proteome</keyword>
<dbReference type="Proteomes" id="UP001292094">
    <property type="component" value="Unassembled WGS sequence"/>
</dbReference>
<evidence type="ECO:0000313" key="3">
    <source>
        <dbReference type="Proteomes" id="UP001292094"/>
    </source>
</evidence>